<feature type="compositionally biased region" description="Low complexity" evidence="1">
    <location>
        <begin position="84"/>
        <end position="107"/>
    </location>
</feature>
<sequence length="226" mass="25653">MPHQQQRSRPPCPPTFKTSDLDNIHNTNLLPQRKNETFNEHFEFNGDGHRADFYWLWAGYWLRFSEDAVRRLREQERRTVETIQSLSASSQTPPTAAPTTSSPSLPTHYSNDKATIPEHETLQSLSKRLQDLEETVSSNLHLATPGEPAATTTPERSSSPPPVAAALSTGDTLDKLLDTPELLEPPPQQPPSVEKPQQKQYTCFFCSVTSRAATLQHRHMRKHHQW</sequence>
<evidence type="ECO:0000313" key="3">
    <source>
        <dbReference type="Proteomes" id="UP001172159"/>
    </source>
</evidence>
<gene>
    <name evidence="2" type="ORF">B0T21DRAFT_407190</name>
</gene>
<protein>
    <submittedName>
        <fullName evidence="2">Uncharacterized protein</fullName>
    </submittedName>
</protein>
<feature type="region of interest" description="Disordered" evidence="1">
    <location>
        <begin position="138"/>
        <end position="198"/>
    </location>
</feature>
<organism evidence="2 3">
    <name type="scientific">Apiosordaria backusii</name>
    <dbReference type="NCBI Taxonomy" id="314023"/>
    <lineage>
        <taxon>Eukaryota</taxon>
        <taxon>Fungi</taxon>
        <taxon>Dikarya</taxon>
        <taxon>Ascomycota</taxon>
        <taxon>Pezizomycotina</taxon>
        <taxon>Sordariomycetes</taxon>
        <taxon>Sordariomycetidae</taxon>
        <taxon>Sordariales</taxon>
        <taxon>Lasiosphaeriaceae</taxon>
        <taxon>Apiosordaria</taxon>
    </lineage>
</organism>
<dbReference type="EMBL" id="JAUKTV010000001">
    <property type="protein sequence ID" value="KAK0748702.1"/>
    <property type="molecule type" value="Genomic_DNA"/>
</dbReference>
<evidence type="ECO:0000313" key="2">
    <source>
        <dbReference type="EMBL" id="KAK0748702.1"/>
    </source>
</evidence>
<keyword evidence="3" id="KW-1185">Reference proteome</keyword>
<comment type="caution">
    <text evidence="2">The sequence shown here is derived from an EMBL/GenBank/DDBJ whole genome shotgun (WGS) entry which is preliminary data.</text>
</comment>
<accession>A0AA40F0H3</accession>
<feature type="region of interest" description="Disordered" evidence="1">
    <location>
        <begin position="1"/>
        <end position="24"/>
    </location>
</feature>
<name>A0AA40F0H3_9PEZI</name>
<dbReference type="AlphaFoldDB" id="A0AA40F0H3"/>
<evidence type="ECO:0000256" key="1">
    <source>
        <dbReference type="SAM" id="MobiDB-lite"/>
    </source>
</evidence>
<proteinExistence type="predicted"/>
<dbReference type="Proteomes" id="UP001172159">
    <property type="component" value="Unassembled WGS sequence"/>
</dbReference>
<feature type="compositionally biased region" description="Low complexity" evidence="1">
    <location>
        <begin position="143"/>
        <end position="158"/>
    </location>
</feature>
<reference evidence="2" key="1">
    <citation type="submission" date="2023-06" db="EMBL/GenBank/DDBJ databases">
        <title>Genome-scale phylogeny and comparative genomics of the fungal order Sordariales.</title>
        <authorList>
            <consortium name="Lawrence Berkeley National Laboratory"/>
            <person name="Hensen N."/>
            <person name="Bonometti L."/>
            <person name="Westerberg I."/>
            <person name="Brannstrom I.O."/>
            <person name="Guillou S."/>
            <person name="Cros-Aarteil S."/>
            <person name="Calhoun S."/>
            <person name="Haridas S."/>
            <person name="Kuo A."/>
            <person name="Mondo S."/>
            <person name="Pangilinan J."/>
            <person name="Riley R."/>
            <person name="Labutti K."/>
            <person name="Andreopoulos B."/>
            <person name="Lipzen A."/>
            <person name="Chen C."/>
            <person name="Yanf M."/>
            <person name="Daum C."/>
            <person name="Ng V."/>
            <person name="Clum A."/>
            <person name="Steindorff A."/>
            <person name="Ohm R."/>
            <person name="Martin F."/>
            <person name="Silar P."/>
            <person name="Natvig D."/>
            <person name="Lalanne C."/>
            <person name="Gautier V."/>
            <person name="Ament-Velasquez S.L."/>
            <person name="Kruys A."/>
            <person name="Hutchinson M.I."/>
            <person name="Powell A.J."/>
            <person name="Barry K."/>
            <person name="Miller A.N."/>
            <person name="Grigoriev I.V."/>
            <person name="Debuchy R."/>
            <person name="Gladieux P."/>
            <person name="Thoren M.H."/>
            <person name="Johannesson H."/>
        </authorList>
    </citation>
    <scope>NUCLEOTIDE SEQUENCE</scope>
    <source>
        <strain evidence="2">CBS 540.89</strain>
    </source>
</reference>
<feature type="region of interest" description="Disordered" evidence="1">
    <location>
        <begin position="80"/>
        <end position="112"/>
    </location>
</feature>